<evidence type="ECO:0000313" key="1">
    <source>
        <dbReference type="EMBL" id="KAI4371395.1"/>
    </source>
</evidence>
<evidence type="ECO:0000313" key="2">
    <source>
        <dbReference type="Proteomes" id="UP001057402"/>
    </source>
</evidence>
<keyword evidence="2" id="KW-1185">Reference proteome</keyword>
<dbReference type="EMBL" id="CM042884">
    <property type="protein sequence ID" value="KAI4371395.1"/>
    <property type="molecule type" value="Genomic_DNA"/>
</dbReference>
<accession>A0ACB9QXQ3</accession>
<protein>
    <submittedName>
        <fullName evidence="1">Uncharacterized protein</fullName>
    </submittedName>
</protein>
<gene>
    <name evidence="1" type="ORF">MLD38_019636</name>
</gene>
<dbReference type="Proteomes" id="UP001057402">
    <property type="component" value="Chromosome 5"/>
</dbReference>
<organism evidence="1 2">
    <name type="scientific">Melastoma candidum</name>
    <dbReference type="NCBI Taxonomy" id="119954"/>
    <lineage>
        <taxon>Eukaryota</taxon>
        <taxon>Viridiplantae</taxon>
        <taxon>Streptophyta</taxon>
        <taxon>Embryophyta</taxon>
        <taxon>Tracheophyta</taxon>
        <taxon>Spermatophyta</taxon>
        <taxon>Magnoliopsida</taxon>
        <taxon>eudicotyledons</taxon>
        <taxon>Gunneridae</taxon>
        <taxon>Pentapetalae</taxon>
        <taxon>rosids</taxon>
        <taxon>malvids</taxon>
        <taxon>Myrtales</taxon>
        <taxon>Melastomataceae</taxon>
        <taxon>Melastomatoideae</taxon>
        <taxon>Melastomateae</taxon>
        <taxon>Melastoma</taxon>
    </lineage>
</organism>
<name>A0ACB9QXQ3_9MYRT</name>
<reference evidence="2" key="1">
    <citation type="journal article" date="2023" name="Front. Plant Sci.">
        <title>Chromosomal-level genome assembly of Melastoma candidum provides insights into trichome evolution.</title>
        <authorList>
            <person name="Zhong Y."/>
            <person name="Wu W."/>
            <person name="Sun C."/>
            <person name="Zou P."/>
            <person name="Liu Y."/>
            <person name="Dai S."/>
            <person name="Zhou R."/>
        </authorList>
    </citation>
    <scope>NUCLEOTIDE SEQUENCE [LARGE SCALE GENOMIC DNA]</scope>
</reference>
<proteinExistence type="predicted"/>
<sequence length="385" mass="42429">MAIFPNLRGLVRSTSLQKGSNDGRGTEAADSLAKAARKNESMLCSTGKARSHKYSRFASVCSKRGEKGTNQDCFVVWEDFGCQDDMIFCGVFDGHGPWGHLVAKRARELVPSSLLCNWQEAVGLELATGLPSGKLDDDGNMLELWSRSFLKTYAQVDYELKQDRSINCYQSGCTALTIVKQGDRLLIANIGDCRAVLARVSEDGTLAPIQLTVDLKPNLPREAERIKQSRGRVFCMNDEPGLYRMWTPNGNSNGLAVSRAFGDYCIKDFGLISVPDISPRKLSPDQDRFVILATDGVWDVVSNQEAVDIVSSVPDREQSAKRLVEHAASAWKRRRRGIAKDDITAICLFLNPPANATTPPHPSRRLLKEALGDGHQAVDTKLCKK</sequence>
<comment type="caution">
    <text evidence="1">The sequence shown here is derived from an EMBL/GenBank/DDBJ whole genome shotgun (WGS) entry which is preliminary data.</text>
</comment>